<evidence type="ECO:0000313" key="3">
    <source>
        <dbReference type="Proteomes" id="UP000634206"/>
    </source>
</evidence>
<name>A0AAE2SBB5_9BACT</name>
<evidence type="ECO:0000313" key="2">
    <source>
        <dbReference type="EMBL" id="MBK1854302.1"/>
    </source>
</evidence>
<protein>
    <submittedName>
        <fullName evidence="2">Uncharacterized protein</fullName>
    </submittedName>
</protein>
<feature type="chain" id="PRO_5042109014" evidence="1">
    <location>
        <begin position="22"/>
        <end position="340"/>
    </location>
</feature>
<keyword evidence="3" id="KW-1185">Reference proteome</keyword>
<dbReference type="RefSeq" id="WP_309488907.1">
    <property type="nucleotide sequence ID" value="NZ_JAENIG010000002.1"/>
</dbReference>
<proteinExistence type="predicted"/>
<accession>A0AAE2SBB5</accession>
<organism evidence="2 3">
    <name type="scientific">Oceaniferula flava</name>
    <dbReference type="NCBI Taxonomy" id="2800421"/>
    <lineage>
        <taxon>Bacteria</taxon>
        <taxon>Pseudomonadati</taxon>
        <taxon>Verrucomicrobiota</taxon>
        <taxon>Verrucomicrobiia</taxon>
        <taxon>Verrucomicrobiales</taxon>
        <taxon>Verrucomicrobiaceae</taxon>
        <taxon>Oceaniferula</taxon>
    </lineage>
</organism>
<feature type="signal peptide" evidence="1">
    <location>
        <begin position="1"/>
        <end position="21"/>
    </location>
</feature>
<dbReference type="Proteomes" id="UP000634206">
    <property type="component" value="Unassembled WGS sequence"/>
</dbReference>
<keyword evidence="1" id="KW-0732">Signal</keyword>
<dbReference type="AlphaFoldDB" id="A0AAE2SBB5"/>
<gene>
    <name evidence="2" type="ORF">JIN83_04995</name>
</gene>
<evidence type="ECO:0000256" key="1">
    <source>
        <dbReference type="SAM" id="SignalP"/>
    </source>
</evidence>
<reference evidence="2" key="1">
    <citation type="submission" date="2021-01" db="EMBL/GenBank/DDBJ databases">
        <title>Modified the classification status of verrucomicrobia.</title>
        <authorList>
            <person name="Feng X."/>
        </authorList>
    </citation>
    <scope>NUCLEOTIDE SEQUENCE</scope>
    <source>
        <strain evidence="2">5K15</strain>
    </source>
</reference>
<sequence length="340" mass="35835">MKITTITTMAALLMGAASAVAQDTAYTKPAGFVTHTVSPGLNMLGLTLHEPIAVAGVLGSLSGDDIATNISDLSASLGDSDSDSKVIIEITDGDNDGLIIEATSWSGSSFTNIPGLDASLEGDSFQVRWAPSISDLFGSDNSKGFKAGDLQTADVIWISNGTGGFDKYYYSEGDPGAFPVPVTAGWKNSVGGDAANTRINYMDGIFIQRRENSDLDLVFTGAVKTTKTLLDLRGGGAYNYYSGIFPASTTLSDSNLQAVLTHGDLTNGDVVWMPSDVGAWNKFTYRDEDPAAFPVPVTEGWKDSVGGDASDVEMTSGFIIQRRGAAVNAPYEPNDLYDNL</sequence>
<dbReference type="EMBL" id="JAENIG010000002">
    <property type="protein sequence ID" value="MBK1854302.1"/>
    <property type="molecule type" value="Genomic_DNA"/>
</dbReference>
<comment type="caution">
    <text evidence="2">The sequence shown here is derived from an EMBL/GenBank/DDBJ whole genome shotgun (WGS) entry which is preliminary data.</text>
</comment>